<dbReference type="EMBL" id="JBBPHU010000003">
    <property type="protein sequence ID" value="KAK7519951.1"/>
    <property type="molecule type" value="Genomic_DNA"/>
</dbReference>
<comment type="caution">
    <text evidence="2">The sequence shown here is derived from an EMBL/GenBank/DDBJ whole genome shotgun (WGS) entry which is preliminary data.</text>
</comment>
<proteinExistence type="predicted"/>
<accession>A0ABR1KSD5</accession>
<dbReference type="Proteomes" id="UP001363622">
    <property type="component" value="Unassembled WGS sequence"/>
</dbReference>
<feature type="compositionally biased region" description="Low complexity" evidence="1">
    <location>
        <begin position="587"/>
        <end position="597"/>
    </location>
</feature>
<evidence type="ECO:0000256" key="1">
    <source>
        <dbReference type="SAM" id="MobiDB-lite"/>
    </source>
</evidence>
<evidence type="ECO:0000313" key="2">
    <source>
        <dbReference type="EMBL" id="KAK7519951.1"/>
    </source>
</evidence>
<name>A0ABR1KSD5_9PEZI</name>
<reference evidence="2 3" key="1">
    <citation type="submission" date="2024-04" db="EMBL/GenBank/DDBJ databases">
        <title>Phyllosticta paracitricarpa is synonymous to the EU quarantine fungus P. citricarpa based on phylogenomic analyses.</title>
        <authorList>
            <consortium name="Lawrence Berkeley National Laboratory"/>
            <person name="Van Ingen-Buijs V.A."/>
            <person name="Van Westerhoven A.C."/>
            <person name="Haridas S."/>
            <person name="Skiadas P."/>
            <person name="Martin F."/>
            <person name="Groenewald J.Z."/>
            <person name="Crous P.W."/>
            <person name="Seidl M.F."/>
        </authorList>
    </citation>
    <scope>NUCLEOTIDE SEQUENCE [LARGE SCALE GENOMIC DNA]</scope>
    <source>
        <strain evidence="2 3">CBS 123371</strain>
    </source>
</reference>
<feature type="compositionally biased region" description="Acidic residues" evidence="1">
    <location>
        <begin position="13"/>
        <end position="22"/>
    </location>
</feature>
<feature type="compositionally biased region" description="Polar residues" evidence="1">
    <location>
        <begin position="539"/>
        <end position="568"/>
    </location>
</feature>
<feature type="compositionally biased region" description="Polar residues" evidence="1">
    <location>
        <begin position="598"/>
        <end position="614"/>
    </location>
</feature>
<feature type="compositionally biased region" description="Basic and acidic residues" evidence="1">
    <location>
        <begin position="1"/>
        <end position="12"/>
    </location>
</feature>
<feature type="compositionally biased region" description="Low complexity" evidence="1">
    <location>
        <begin position="426"/>
        <end position="465"/>
    </location>
</feature>
<keyword evidence="3" id="KW-1185">Reference proteome</keyword>
<feature type="region of interest" description="Disordered" evidence="1">
    <location>
        <begin position="284"/>
        <end position="646"/>
    </location>
</feature>
<feature type="compositionally biased region" description="Low complexity" evidence="1">
    <location>
        <begin position="298"/>
        <end position="321"/>
    </location>
</feature>
<gene>
    <name evidence="2" type="ORF">IWZ03DRAFT_125843</name>
</gene>
<feature type="region of interest" description="Disordered" evidence="1">
    <location>
        <begin position="1"/>
        <end position="27"/>
    </location>
</feature>
<protein>
    <submittedName>
        <fullName evidence="2">Uncharacterized protein</fullName>
    </submittedName>
</protein>
<evidence type="ECO:0000313" key="3">
    <source>
        <dbReference type="Proteomes" id="UP001363622"/>
    </source>
</evidence>
<sequence length="646" mass="70949">MASPRPWERNQDPDDDDCDDSSMLDRAPSHPIACMQGAFDESIVEAQRAVEYDDLDTLDDAKARRQRLIEDDDYSDSYTAQWRKKNPSAKWHPLWKLVAQISFGVHLLNRQLAKSDKEVSNILKRHVQELDVFLERTTEDFDLALVDIQERISHLKLPLEHVNIFDIMLDDLQFRTSIVDGNEKIEKIVERTARAMNDSLMDVEKGIDAIQELSKYLASIGCGWADGDEEIMGIYMAMCQNSEGWLECLGTLQQKGNDLGVALVQLGSILNEISKRAGVASRRSVLAARSHDPDARPGSRSTTSSRSNDSRPRLASPPSSAWATPRTTPIPGDKPLPRAPDSVNPGPAVQATLRRSQSRPPQKAHVVPIEQRFENPRLPPRSPARSMHSVASSENVPAVPNRDKKRQKLPEPRLETPIPPPYAINSSAGSSRATTPRSRSPARSPAPMSRSQLSSSPSPSLQARSQKQPSSLRPKSTQSTQAQPPPQQPTSNRSSNPFRKRFSREKPSSPKVDSAYSSGSSGSSRSSDERKPELLTAPASISSRPGTGYQNSGSNTPRFALFPSSSPRSTPPALSIRSGISGAVSRTTTNTNATNSTLSEMTRPTTSGSNSSPAKQKRGSLKSIRNIFRRSRHGGNRLGPTLEEAE</sequence>
<organism evidence="2 3">
    <name type="scientific">Phyllosticta citriasiana</name>
    <dbReference type="NCBI Taxonomy" id="595635"/>
    <lineage>
        <taxon>Eukaryota</taxon>
        <taxon>Fungi</taxon>
        <taxon>Dikarya</taxon>
        <taxon>Ascomycota</taxon>
        <taxon>Pezizomycotina</taxon>
        <taxon>Dothideomycetes</taxon>
        <taxon>Dothideomycetes incertae sedis</taxon>
        <taxon>Botryosphaeriales</taxon>
        <taxon>Phyllostictaceae</taxon>
        <taxon>Phyllosticta</taxon>
    </lineage>
</organism>